<keyword evidence="11" id="KW-1185">Reference proteome</keyword>
<dbReference type="EMBL" id="SPLM01000145">
    <property type="protein sequence ID" value="TMW56713.1"/>
    <property type="molecule type" value="Genomic_DNA"/>
</dbReference>
<feature type="compositionally biased region" description="Basic and acidic residues" evidence="8">
    <location>
        <begin position="1352"/>
        <end position="1378"/>
    </location>
</feature>
<evidence type="ECO:0000313" key="10">
    <source>
        <dbReference type="EMBL" id="TMW56713.1"/>
    </source>
</evidence>
<keyword evidence="2" id="KW-0963">Cytoplasm</keyword>
<dbReference type="GO" id="GO:0007052">
    <property type="term" value="P:mitotic spindle organization"/>
    <property type="evidence" value="ECO:0007669"/>
    <property type="project" value="TreeGrafter"/>
</dbReference>
<dbReference type="InterPro" id="IPR027417">
    <property type="entry name" value="P-loop_NTPase"/>
</dbReference>
<feature type="binding site" evidence="6">
    <location>
        <begin position="88"/>
        <end position="95"/>
    </location>
    <ligand>
        <name>ATP</name>
        <dbReference type="ChEBI" id="CHEBI:30616"/>
    </ligand>
</feature>
<dbReference type="SMART" id="SM00129">
    <property type="entry name" value="KISc"/>
    <property type="match status" value="1"/>
</dbReference>
<feature type="compositionally biased region" description="Basic and acidic residues" evidence="8">
    <location>
        <begin position="1467"/>
        <end position="1478"/>
    </location>
</feature>
<evidence type="ECO:0000256" key="7">
    <source>
        <dbReference type="SAM" id="Coils"/>
    </source>
</evidence>
<dbReference type="Proteomes" id="UP000794436">
    <property type="component" value="Unassembled WGS sequence"/>
</dbReference>
<evidence type="ECO:0000256" key="1">
    <source>
        <dbReference type="ARBA" id="ARBA00004496"/>
    </source>
</evidence>
<feature type="compositionally biased region" description="Basic and acidic residues" evidence="8">
    <location>
        <begin position="1184"/>
        <end position="1203"/>
    </location>
</feature>
<feature type="compositionally biased region" description="Basic and acidic residues" evidence="8">
    <location>
        <begin position="1240"/>
        <end position="1261"/>
    </location>
</feature>
<dbReference type="InterPro" id="IPR001752">
    <property type="entry name" value="Kinesin_motor_dom"/>
</dbReference>
<feature type="compositionally biased region" description="Acidic residues" evidence="8">
    <location>
        <begin position="1170"/>
        <end position="1183"/>
    </location>
</feature>
<dbReference type="InterPro" id="IPR036961">
    <property type="entry name" value="Kinesin_motor_dom_sf"/>
</dbReference>
<dbReference type="InterPro" id="IPR027640">
    <property type="entry name" value="Kinesin-like_fam"/>
</dbReference>
<feature type="region of interest" description="Disordered" evidence="8">
    <location>
        <begin position="787"/>
        <end position="809"/>
    </location>
</feature>
<feature type="domain" description="Kinesin motor" evidence="9">
    <location>
        <begin position="10"/>
        <end position="356"/>
    </location>
</feature>
<organism evidence="10 11">
    <name type="scientific">Pythium oligandrum</name>
    <name type="common">Mycoparasitic fungus</name>
    <dbReference type="NCBI Taxonomy" id="41045"/>
    <lineage>
        <taxon>Eukaryota</taxon>
        <taxon>Sar</taxon>
        <taxon>Stramenopiles</taxon>
        <taxon>Oomycota</taxon>
        <taxon>Peronosporomycetes</taxon>
        <taxon>Pythiales</taxon>
        <taxon>Pythiaceae</taxon>
        <taxon>Pythium</taxon>
    </lineage>
</organism>
<proteinExistence type="inferred from homology"/>
<evidence type="ECO:0000256" key="2">
    <source>
        <dbReference type="ARBA" id="ARBA00022490"/>
    </source>
</evidence>
<feature type="compositionally biased region" description="Basic and acidic residues" evidence="8">
    <location>
        <begin position="1211"/>
        <end position="1228"/>
    </location>
</feature>
<name>A0A8K1FFE2_PYTOL</name>
<dbReference type="GO" id="GO:0008017">
    <property type="term" value="F:microtubule binding"/>
    <property type="evidence" value="ECO:0007669"/>
    <property type="project" value="InterPro"/>
</dbReference>
<dbReference type="PANTHER" id="PTHR47969">
    <property type="entry name" value="CHROMOSOME-ASSOCIATED KINESIN KIF4A-RELATED"/>
    <property type="match status" value="1"/>
</dbReference>
<dbReference type="FunFam" id="3.40.850.10:FF:000105">
    <property type="entry name" value="Kinesin-like protein"/>
    <property type="match status" value="1"/>
</dbReference>
<feature type="compositionally biased region" description="Acidic residues" evidence="8">
    <location>
        <begin position="589"/>
        <end position="599"/>
    </location>
</feature>
<dbReference type="GO" id="GO:0005524">
    <property type="term" value="F:ATP binding"/>
    <property type="evidence" value="ECO:0007669"/>
    <property type="project" value="UniProtKB-UniRule"/>
</dbReference>
<feature type="compositionally biased region" description="Basic and acidic residues" evidence="8">
    <location>
        <begin position="1420"/>
        <end position="1437"/>
    </location>
</feature>
<keyword evidence="3 6" id="KW-0547">Nucleotide-binding</keyword>
<feature type="compositionally biased region" description="Basic and acidic residues" evidence="8">
    <location>
        <begin position="787"/>
        <end position="798"/>
    </location>
</feature>
<dbReference type="CDD" id="cd01372">
    <property type="entry name" value="KISc_KIF4"/>
    <property type="match status" value="1"/>
</dbReference>
<dbReference type="GO" id="GO:0005875">
    <property type="term" value="C:microtubule associated complex"/>
    <property type="evidence" value="ECO:0007669"/>
    <property type="project" value="TreeGrafter"/>
</dbReference>
<comment type="caution">
    <text evidence="10">The sequence shown here is derived from an EMBL/GenBank/DDBJ whole genome shotgun (WGS) entry which is preliminary data.</text>
</comment>
<keyword evidence="6" id="KW-0505">Motor protein</keyword>
<feature type="compositionally biased region" description="Acidic residues" evidence="8">
    <location>
        <begin position="1444"/>
        <end position="1454"/>
    </location>
</feature>
<feature type="compositionally biased region" description="Basic and acidic residues" evidence="8">
    <location>
        <begin position="1293"/>
        <end position="1306"/>
    </location>
</feature>
<comment type="similarity">
    <text evidence="6">Belongs to the TRAFAC class myosin-kinesin ATPase superfamily. Kinesin family.</text>
</comment>
<evidence type="ECO:0000256" key="5">
    <source>
        <dbReference type="ARBA" id="ARBA00023054"/>
    </source>
</evidence>
<dbReference type="OrthoDB" id="3176171at2759"/>
<dbReference type="GO" id="GO:0005737">
    <property type="term" value="C:cytoplasm"/>
    <property type="evidence" value="ECO:0007669"/>
    <property type="project" value="UniProtKB-SubCell"/>
</dbReference>
<keyword evidence="5 7" id="KW-0175">Coiled coil</keyword>
<dbReference type="GO" id="GO:0007018">
    <property type="term" value="P:microtubule-based movement"/>
    <property type="evidence" value="ECO:0007669"/>
    <property type="project" value="InterPro"/>
</dbReference>
<feature type="coiled-coil region" evidence="7">
    <location>
        <begin position="1013"/>
        <end position="1047"/>
    </location>
</feature>
<evidence type="ECO:0000259" key="9">
    <source>
        <dbReference type="PROSITE" id="PS50067"/>
    </source>
</evidence>
<evidence type="ECO:0000256" key="8">
    <source>
        <dbReference type="SAM" id="MobiDB-lite"/>
    </source>
</evidence>
<keyword evidence="4 6" id="KW-0067">ATP-binding</keyword>
<feature type="coiled-coil region" evidence="7">
    <location>
        <begin position="417"/>
        <end position="458"/>
    </location>
</feature>
<dbReference type="Pfam" id="PF25764">
    <property type="entry name" value="KIF21A_4th"/>
    <property type="match status" value="1"/>
</dbReference>
<evidence type="ECO:0000256" key="4">
    <source>
        <dbReference type="ARBA" id="ARBA00022840"/>
    </source>
</evidence>
<dbReference type="GO" id="GO:0003777">
    <property type="term" value="F:microtubule motor activity"/>
    <property type="evidence" value="ECO:0007669"/>
    <property type="project" value="InterPro"/>
</dbReference>
<evidence type="ECO:0000256" key="6">
    <source>
        <dbReference type="PROSITE-ProRule" id="PRU00283"/>
    </source>
</evidence>
<dbReference type="Pfam" id="PF00225">
    <property type="entry name" value="Kinesin"/>
    <property type="match status" value="1"/>
</dbReference>
<reference evidence="10" key="1">
    <citation type="submission" date="2019-03" db="EMBL/GenBank/DDBJ databases">
        <title>Long read genome sequence of the mycoparasitic Pythium oligandrum ATCC 38472 isolated from sugarbeet rhizosphere.</title>
        <authorList>
            <person name="Gaulin E."/>
        </authorList>
    </citation>
    <scope>NUCLEOTIDE SEQUENCE</scope>
    <source>
        <strain evidence="10">ATCC 38472_TT</strain>
    </source>
</reference>
<dbReference type="Gene3D" id="3.40.850.10">
    <property type="entry name" value="Kinesin motor domain"/>
    <property type="match status" value="1"/>
</dbReference>
<feature type="compositionally biased region" description="Polar residues" evidence="8">
    <location>
        <begin position="1271"/>
        <end position="1280"/>
    </location>
</feature>
<evidence type="ECO:0000313" key="11">
    <source>
        <dbReference type="Proteomes" id="UP000794436"/>
    </source>
</evidence>
<feature type="compositionally biased region" description="Basic and acidic residues" evidence="8">
    <location>
        <begin position="1138"/>
        <end position="1152"/>
    </location>
</feature>
<dbReference type="PRINTS" id="PR00380">
    <property type="entry name" value="KINESINHEAVY"/>
</dbReference>
<feature type="region of interest" description="Disordered" evidence="8">
    <location>
        <begin position="1138"/>
        <end position="1495"/>
    </location>
</feature>
<dbReference type="SUPFAM" id="SSF52540">
    <property type="entry name" value="P-loop containing nucleoside triphosphate hydrolases"/>
    <property type="match status" value="1"/>
</dbReference>
<protein>
    <recommendedName>
        <fullName evidence="9">Kinesin motor domain-containing protein</fullName>
    </recommendedName>
</protein>
<feature type="compositionally biased region" description="Low complexity" evidence="8">
    <location>
        <begin position="1479"/>
        <end position="1495"/>
    </location>
</feature>
<feature type="coiled-coil region" evidence="7">
    <location>
        <begin position="1072"/>
        <end position="1127"/>
    </location>
</feature>
<dbReference type="GO" id="GO:0051231">
    <property type="term" value="P:spindle elongation"/>
    <property type="evidence" value="ECO:0007669"/>
    <property type="project" value="TreeGrafter"/>
</dbReference>
<sequence length="1495" mass="169178">MELDHDDGSSVRVAVRVRPLIGREKVERCDECVSVVEDEMQIVMGKNRVFTYDYVFSKHAQQSDIWSCVEPQVKATFDGYNSTIFAYGQTGSGKTFTMGSGSSVHIAPEDYGIIPRVISHMFNQVDVKTLEKPQYRAELRVRFLEVYGEEIRDLLVQLVSESGGNDSKVTLREGEGGEVQVTGAVEELVEDADQCMRLLERGTLCRTTGSTLMNAHSSRSHAIFTVSMIQHIPMDGVGDRELTDDDFETRTSYFNFVDLAGSERQKRTQAEGKRLKEGIDINKGLLALGNVISALGDDKKRGRVHVPYRDSKLTRMLQDSLGGNSRTLMLCCVSPADVNFEETLNALKYANRARNIKNKPVVNRDESSALAVELRRQVQMLQAEVFRLRNPGLSESELNLANVGTNMIGMSTDFDTYGNLRSRAEVAENEVGRLTAELKRNRNQLDHLKEEMIAAQAERDYLRLCVEEAGNNGSGATAPGERENTSNILKDQLRTICDLQEKLREAERERDRAMMNNMNGVLSYGSSSGASSSIPVPPFVEDELKVDTELLERAEKEIEREAEMLKKLQEEAMADGDEAASDAAGTGDGEADEDEDMEDSTGSLALTLEISEEEADRERVFNRRQRHLGDSVQDLTHDISLKEQLVQNIRQAQENYDRLKNFYEQKMAQMAEEVRSAQLDRDRLLEEMHQIEVKIKSGVDQGAGSGRLAKLASDLKEKEAELTSLKKKQNEMNRFMNQKKKNEMQLRVLTSEISNMKRQKVELMKKMQDERKRYEEEANRRHREIMSLKKSQQRDKQRIQQLGSQKEAQERVLKRKMEEINAAKARIKQQQQLQAQARRQNATYGRNRAPTARERDAKWLSDEVRRRAEEQHKLEQLQKERASVMKEMETLYAQRERIQADLQNSIPAQGSIRDVLISPLKAPTFNRRHSGVADRELTPEEEQLIYDLEERIEACQAQLEYKEEKISEIADGSGAIVKIESTQSLPEARTLLKMLFGMAVDVKKQDQLKEQDVAKMQVEVAEMSKLLEQERERSQQLKQSYEEALQKVMGGAPAEAAPTLSTPLNERTRILLSVSEERNAELRQKCEELESIRNHIDRQRQLLHQNLVREQQELAASREQIKYLEAQLANAGVGELDHQRADLSSSHGEHGARPAHYAHQPSGPVSWANEFDDDEDDEDDEEMLEHANYSHEEDYDVEMHDGRSSAASEDVPLRGQRDHVGDLSERTRRAYITNRGGSSHSEEYYHEDGDDHDNRSVHDDAPSSAPGSASIFSRLSNPRNFTGIHKNRANESVSKREVLQNRADKARSRRLRDRSIAKPPPRSTTPTERSASMKFAVKPQAKRASPVMEVLENMKLHQADGEPHSPRSSHDGRRESHSDSGVAPPPAPHSDVYSRLAAQYTASAQSKRQRSAPVSRRSGAKKEESGAHDDTDSRRGDILSQDEYSMDDGEDGDYDPLLGASSSNLVERVHDDYRERLNNRSSSSNKLSSSAGPRY</sequence>
<evidence type="ECO:0000256" key="3">
    <source>
        <dbReference type="ARBA" id="ARBA00022741"/>
    </source>
</evidence>
<feature type="region of interest" description="Disordered" evidence="8">
    <location>
        <begin position="573"/>
        <end position="601"/>
    </location>
</feature>
<dbReference type="PROSITE" id="PS50067">
    <property type="entry name" value="KINESIN_MOTOR_2"/>
    <property type="match status" value="1"/>
</dbReference>
<dbReference type="PANTHER" id="PTHR47969:SF15">
    <property type="entry name" value="CHROMOSOME-ASSOCIATED KINESIN KIF4A-RELATED"/>
    <property type="match status" value="1"/>
</dbReference>
<accession>A0A8K1FFE2</accession>
<comment type="subcellular location">
    <subcellularLocation>
        <location evidence="1">Cytoplasm</location>
    </subcellularLocation>
</comment>
<gene>
    <name evidence="10" type="ORF">Poli38472_006723</name>
</gene>